<name>A0A835J2L8_9MAGN</name>
<protein>
    <recommendedName>
        <fullName evidence="3">Acyl-CoA thioesterase 2 C-terminal domain-containing protein</fullName>
    </recommendedName>
</protein>
<feature type="compositionally biased region" description="Low complexity" evidence="1">
    <location>
        <begin position="205"/>
        <end position="227"/>
    </location>
</feature>
<accession>A0A835J2L8</accession>
<evidence type="ECO:0000259" key="3">
    <source>
        <dbReference type="Pfam" id="PF02551"/>
    </source>
</evidence>
<feature type="transmembrane region" description="Helical" evidence="2">
    <location>
        <begin position="88"/>
        <end position="110"/>
    </location>
</feature>
<comment type="caution">
    <text evidence="4">The sequence shown here is derived from an EMBL/GenBank/DDBJ whole genome shotgun (WGS) entry which is preliminary data.</text>
</comment>
<dbReference type="InterPro" id="IPR025652">
    <property type="entry name" value="TesB_C"/>
</dbReference>
<reference evidence="4 5" key="1">
    <citation type="submission" date="2020-10" db="EMBL/GenBank/DDBJ databases">
        <title>The Coptis chinensis genome and diversification of protoberbering-type alkaloids.</title>
        <authorList>
            <person name="Wang B."/>
            <person name="Shu S."/>
            <person name="Song C."/>
            <person name="Liu Y."/>
        </authorList>
    </citation>
    <scope>NUCLEOTIDE SEQUENCE [LARGE SCALE GENOMIC DNA]</scope>
    <source>
        <strain evidence="4">HL-2020</strain>
        <tissue evidence="4">Leaf</tissue>
    </source>
</reference>
<dbReference type="InterPro" id="IPR021109">
    <property type="entry name" value="Peptidase_aspartic_dom_sf"/>
</dbReference>
<evidence type="ECO:0000313" key="4">
    <source>
        <dbReference type="EMBL" id="KAF9625963.1"/>
    </source>
</evidence>
<sequence>MEKRKKVGYLMWFHRPFRADEWLLYVMDNPSSSNARGFSLGRIFNRKACYVIKSRGSNEDGENTKSCIHKLLDLALLVYKRNVMHFRVFVVVVVVFFFIGILITMDYLGVLSDVTVGAECHTSFQFQVYMFAEWLSLGTHLENIVVEKCRAVGVRLRSGQSSNSMMSQMAAAGSMKKMFAHCLDGTEGGGIFAMGNVVQPKVNSTPVTPATTDPLPTPNPDSTTTSPFAQVSFTHFQKFNITRGIGSN</sequence>
<keyword evidence="2" id="KW-1133">Transmembrane helix</keyword>
<dbReference type="AlphaFoldDB" id="A0A835J2L8"/>
<feature type="region of interest" description="Disordered" evidence="1">
    <location>
        <begin position="203"/>
        <end position="227"/>
    </location>
</feature>
<dbReference type="Proteomes" id="UP000631114">
    <property type="component" value="Unassembled WGS sequence"/>
</dbReference>
<keyword evidence="2" id="KW-0812">Transmembrane</keyword>
<evidence type="ECO:0000313" key="5">
    <source>
        <dbReference type="Proteomes" id="UP000631114"/>
    </source>
</evidence>
<dbReference type="EMBL" id="JADFTS010000001">
    <property type="protein sequence ID" value="KAF9625963.1"/>
    <property type="molecule type" value="Genomic_DNA"/>
</dbReference>
<dbReference type="Pfam" id="PF02551">
    <property type="entry name" value="Acyl_CoA_thio"/>
    <property type="match status" value="1"/>
</dbReference>
<keyword evidence="2" id="KW-0472">Membrane</keyword>
<dbReference type="CDD" id="cd03444">
    <property type="entry name" value="Thioesterase_II_repeat1"/>
    <property type="match status" value="1"/>
</dbReference>
<dbReference type="Gene3D" id="3.10.129.10">
    <property type="entry name" value="Hotdog Thioesterase"/>
    <property type="match status" value="1"/>
</dbReference>
<proteinExistence type="predicted"/>
<evidence type="ECO:0000256" key="2">
    <source>
        <dbReference type="SAM" id="Phobius"/>
    </source>
</evidence>
<feature type="domain" description="Acyl-CoA thioesterase 2 C-terminal" evidence="3">
    <location>
        <begin position="11"/>
        <end position="46"/>
    </location>
</feature>
<organism evidence="4 5">
    <name type="scientific">Coptis chinensis</name>
    <dbReference type="NCBI Taxonomy" id="261450"/>
    <lineage>
        <taxon>Eukaryota</taxon>
        <taxon>Viridiplantae</taxon>
        <taxon>Streptophyta</taxon>
        <taxon>Embryophyta</taxon>
        <taxon>Tracheophyta</taxon>
        <taxon>Spermatophyta</taxon>
        <taxon>Magnoliopsida</taxon>
        <taxon>Ranunculales</taxon>
        <taxon>Ranunculaceae</taxon>
        <taxon>Coptidoideae</taxon>
        <taxon>Coptis</taxon>
    </lineage>
</organism>
<evidence type="ECO:0000256" key="1">
    <source>
        <dbReference type="SAM" id="MobiDB-lite"/>
    </source>
</evidence>
<gene>
    <name evidence="4" type="ORF">IFM89_028349</name>
</gene>
<dbReference type="SUPFAM" id="SSF54637">
    <property type="entry name" value="Thioesterase/thiol ester dehydrase-isomerase"/>
    <property type="match status" value="1"/>
</dbReference>
<dbReference type="InterPro" id="IPR029069">
    <property type="entry name" value="HotDog_dom_sf"/>
</dbReference>
<dbReference type="SUPFAM" id="SSF50630">
    <property type="entry name" value="Acid proteases"/>
    <property type="match status" value="1"/>
</dbReference>
<dbReference type="Gene3D" id="2.40.70.10">
    <property type="entry name" value="Acid Proteases"/>
    <property type="match status" value="1"/>
</dbReference>
<keyword evidence="5" id="KW-1185">Reference proteome</keyword>
<dbReference type="OrthoDB" id="68328at2759"/>